<evidence type="ECO:0000256" key="6">
    <source>
        <dbReference type="ARBA" id="ARBA00022023"/>
    </source>
</evidence>
<dbReference type="FunFam" id="1.10.340.30:FF:000002">
    <property type="entry name" value="Adenine DNA glycosylase"/>
    <property type="match status" value="1"/>
</dbReference>
<evidence type="ECO:0000256" key="15">
    <source>
        <dbReference type="SAM" id="MobiDB-lite"/>
    </source>
</evidence>
<evidence type="ECO:0000256" key="1">
    <source>
        <dbReference type="ARBA" id="ARBA00000843"/>
    </source>
</evidence>
<dbReference type="PANTHER" id="PTHR42944:SF1">
    <property type="entry name" value="ADENINE DNA GLYCOSYLASE"/>
    <property type="match status" value="1"/>
</dbReference>
<evidence type="ECO:0000256" key="11">
    <source>
        <dbReference type="ARBA" id="ARBA00023004"/>
    </source>
</evidence>
<dbReference type="InterPro" id="IPR044298">
    <property type="entry name" value="MIG/MutY"/>
</dbReference>
<evidence type="ECO:0000256" key="10">
    <source>
        <dbReference type="ARBA" id="ARBA00022801"/>
    </source>
</evidence>
<dbReference type="InterPro" id="IPR015797">
    <property type="entry name" value="NUDIX_hydrolase-like_dom_sf"/>
</dbReference>
<dbReference type="Gene3D" id="1.10.340.30">
    <property type="entry name" value="Hypothetical protein, domain 2"/>
    <property type="match status" value="1"/>
</dbReference>
<keyword evidence="11" id="KW-0408">Iron</keyword>
<feature type="region of interest" description="Disordered" evidence="15">
    <location>
        <begin position="392"/>
        <end position="452"/>
    </location>
</feature>
<evidence type="ECO:0000256" key="14">
    <source>
        <dbReference type="ARBA" id="ARBA00023295"/>
    </source>
</evidence>
<dbReference type="GO" id="GO:0034039">
    <property type="term" value="F:8-oxo-7,8-dihydroguanine DNA N-glycosylase activity"/>
    <property type="evidence" value="ECO:0007669"/>
    <property type="project" value="TreeGrafter"/>
</dbReference>
<evidence type="ECO:0000313" key="18">
    <source>
        <dbReference type="Proteomes" id="UP000199229"/>
    </source>
</evidence>
<evidence type="ECO:0000256" key="12">
    <source>
        <dbReference type="ARBA" id="ARBA00023014"/>
    </source>
</evidence>
<dbReference type="GO" id="GO:0046872">
    <property type="term" value="F:metal ion binding"/>
    <property type="evidence" value="ECO:0007669"/>
    <property type="project" value="UniProtKB-KW"/>
</dbReference>
<protein>
    <recommendedName>
        <fullName evidence="6">Adenine DNA glycosylase</fullName>
        <ecNumber evidence="5">3.2.2.31</ecNumber>
    </recommendedName>
</protein>
<evidence type="ECO:0000256" key="2">
    <source>
        <dbReference type="ARBA" id="ARBA00001966"/>
    </source>
</evidence>
<dbReference type="InterPro" id="IPR004035">
    <property type="entry name" value="Endouclease-III_FeS-bd_BS"/>
</dbReference>
<evidence type="ECO:0000256" key="4">
    <source>
        <dbReference type="ARBA" id="ARBA00008343"/>
    </source>
</evidence>
<comment type="catalytic activity">
    <reaction evidence="1">
        <text>Hydrolyzes free adenine bases from 7,8-dihydro-8-oxoguanine:adenine mismatched double-stranded DNA, leaving an apurinic site.</text>
        <dbReference type="EC" id="3.2.2.31"/>
    </reaction>
</comment>
<dbReference type="PROSITE" id="PS00764">
    <property type="entry name" value="ENDONUCLEASE_III_1"/>
    <property type="match status" value="1"/>
</dbReference>
<dbReference type="Pfam" id="PF14815">
    <property type="entry name" value="NUDIX_4"/>
    <property type="match status" value="1"/>
</dbReference>
<comment type="function">
    <text evidence="3">Adenine glycosylase active on G-A mispairs. MutY also corrects error-prone DNA synthesis past GO lesions which are due to the oxidatively damaged form of guanine: 7,8-dihydro-8-oxoguanine (8-oxo-dGTP).</text>
</comment>
<dbReference type="Proteomes" id="UP000199229">
    <property type="component" value="Unassembled WGS sequence"/>
</dbReference>
<organism evidence="17 18">
    <name type="scientific">Methylobacterium gossipiicola</name>
    <dbReference type="NCBI Taxonomy" id="582675"/>
    <lineage>
        <taxon>Bacteria</taxon>
        <taxon>Pseudomonadati</taxon>
        <taxon>Pseudomonadota</taxon>
        <taxon>Alphaproteobacteria</taxon>
        <taxon>Hyphomicrobiales</taxon>
        <taxon>Methylobacteriaceae</taxon>
        <taxon>Methylobacterium</taxon>
    </lineage>
</organism>
<evidence type="ECO:0000256" key="13">
    <source>
        <dbReference type="ARBA" id="ARBA00023204"/>
    </source>
</evidence>
<feature type="compositionally biased region" description="Acidic residues" evidence="15">
    <location>
        <begin position="424"/>
        <end position="437"/>
    </location>
</feature>
<dbReference type="InterPro" id="IPR005760">
    <property type="entry name" value="A/G_AdeGlyc_MutY"/>
</dbReference>
<evidence type="ECO:0000256" key="8">
    <source>
        <dbReference type="ARBA" id="ARBA00022723"/>
    </source>
</evidence>
<dbReference type="InterPro" id="IPR004036">
    <property type="entry name" value="Endonuclease-III-like_CS2"/>
</dbReference>
<keyword evidence="7" id="KW-0004">4Fe-4S</keyword>
<dbReference type="InterPro" id="IPR003265">
    <property type="entry name" value="HhH-GPD_domain"/>
</dbReference>
<dbReference type="EMBL" id="FOPM01000010">
    <property type="protein sequence ID" value="SFG75966.1"/>
    <property type="molecule type" value="Genomic_DNA"/>
</dbReference>
<keyword evidence="12" id="KW-0411">Iron-sulfur</keyword>
<keyword evidence="8" id="KW-0479">Metal-binding</keyword>
<feature type="compositionally biased region" description="Pro residues" evidence="15">
    <location>
        <begin position="401"/>
        <end position="423"/>
    </location>
</feature>
<feature type="region of interest" description="Disordered" evidence="15">
    <location>
        <begin position="1"/>
        <end position="27"/>
    </location>
</feature>
<dbReference type="InterPro" id="IPR029119">
    <property type="entry name" value="MutY_C"/>
</dbReference>
<dbReference type="SUPFAM" id="SSF48150">
    <property type="entry name" value="DNA-glycosylase"/>
    <property type="match status" value="1"/>
</dbReference>
<evidence type="ECO:0000256" key="3">
    <source>
        <dbReference type="ARBA" id="ARBA00002933"/>
    </source>
</evidence>
<keyword evidence="18" id="KW-1185">Reference proteome</keyword>
<dbReference type="GO" id="GO:0035485">
    <property type="term" value="F:adenine/guanine mispair binding"/>
    <property type="evidence" value="ECO:0007669"/>
    <property type="project" value="TreeGrafter"/>
</dbReference>
<keyword evidence="9" id="KW-0227">DNA damage</keyword>
<dbReference type="GO" id="GO:0000701">
    <property type="term" value="F:purine-specific mismatch base pair DNA N-glycosylase activity"/>
    <property type="evidence" value="ECO:0007669"/>
    <property type="project" value="UniProtKB-EC"/>
</dbReference>
<dbReference type="InterPro" id="IPR023170">
    <property type="entry name" value="HhH_base_excis_C"/>
</dbReference>
<name>A0A1I2UM77_9HYPH</name>
<reference evidence="18" key="1">
    <citation type="submission" date="2016-10" db="EMBL/GenBank/DDBJ databases">
        <authorList>
            <person name="Varghese N."/>
            <person name="Submissions S."/>
        </authorList>
    </citation>
    <scope>NUCLEOTIDE SEQUENCE [LARGE SCALE GENOMIC DNA]</scope>
    <source>
        <strain evidence="18">Gh-105</strain>
    </source>
</reference>
<dbReference type="AlphaFoldDB" id="A0A1I2UM77"/>
<comment type="cofactor">
    <cofactor evidence="2">
        <name>[4Fe-4S] cluster</name>
        <dbReference type="ChEBI" id="CHEBI:49883"/>
    </cofactor>
</comment>
<dbReference type="SMART" id="SM00478">
    <property type="entry name" value="ENDO3c"/>
    <property type="match status" value="1"/>
</dbReference>
<dbReference type="NCBIfam" id="TIGR01084">
    <property type="entry name" value="mutY"/>
    <property type="match status" value="1"/>
</dbReference>
<evidence type="ECO:0000259" key="16">
    <source>
        <dbReference type="SMART" id="SM00478"/>
    </source>
</evidence>
<accession>A0A1I2UM77</accession>
<evidence type="ECO:0000256" key="5">
    <source>
        <dbReference type="ARBA" id="ARBA00012045"/>
    </source>
</evidence>
<evidence type="ECO:0000256" key="9">
    <source>
        <dbReference type="ARBA" id="ARBA00022763"/>
    </source>
</evidence>
<dbReference type="Gene3D" id="1.10.1670.10">
    <property type="entry name" value="Helix-hairpin-Helix base-excision DNA repair enzymes (C-terminal)"/>
    <property type="match status" value="1"/>
</dbReference>
<proteinExistence type="inferred from homology"/>
<dbReference type="PROSITE" id="PS01155">
    <property type="entry name" value="ENDONUCLEASE_III_2"/>
    <property type="match status" value="1"/>
</dbReference>
<dbReference type="STRING" id="582675.SAMN05192565_11055"/>
<dbReference type="GO" id="GO:0032357">
    <property type="term" value="F:oxidized purine DNA binding"/>
    <property type="evidence" value="ECO:0007669"/>
    <property type="project" value="TreeGrafter"/>
</dbReference>
<dbReference type="SUPFAM" id="SSF55811">
    <property type="entry name" value="Nudix"/>
    <property type="match status" value="1"/>
</dbReference>
<evidence type="ECO:0000313" key="17">
    <source>
        <dbReference type="EMBL" id="SFG75966.1"/>
    </source>
</evidence>
<keyword evidence="10" id="KW-0378">Hydrolase</keyword>
<feature type="domain" description="HhH-GPD" evidence="16">
    <location>
        <begin position="65"/>
        <end position="212"/>
    </location>
</feature>
<dbReference type="Gene3D" id="3.90.79.10">
    <property type="entry name" value="Nucleoside Triphosphate Pyrophosphohydrolase"/>
    <property type="match status" value="1"/>
</dbReference>
<dbReference type="GO" id="GO:0006284">
    <property type="term" value="P:base-excision repair"/>
    <property type="evidence" value="ECO:0007669"/>
    <property type="project" value="InterPro"/>
</dbReference>
<gene>
    <name evidence="17" type="ORF">SAMN05192565_11055</name>
</gene>
<keyword evidence="13" id="KW-0234">DNA repair</keyword>
<dbReference type="GO" id="GO:0051539">
    <property type="term" value="F:4 iron, 4 sulfur cluster binding"/>
    <property type="evidence" value="ECO:0007669"/>
    <property type="project" value="UniProtKB-KW"/>
</dbReference>
<dbReference type="EC" id="3.2.2.31" evidence="5"/>
<keyword evidence="14" id="KW-0326">Glycosidase</keyword>
<feature type="compositionally biased region" description="Basic and acidic residues" evidence="15">
    <location>
        <begin position="1"/>
        <end position="10"/>
    </location>
</feature>
<dbReference type="GO" id="GO:0006298">
    <property type="term" value="P:mismatch repair"/>
    <property type="evidence" value="ECO:0007669"/>
    <property type="project" value="TreeGrafter"/>
</dbReference>
<dbReference type="InterPro" id="IPR011257">
    <property type="entry name" value="DNA_glycosylase"/>
</dbReference>
<dbReference type="Pfam" id="PF00730">
    <property type="entry name" value="HhH-GPD"/>
    <property type="match status" value="1"/>
</dbReference>
<evidence type="ECO:0000256" key="7">
    <source>
        <dbReference type="ARBA" id="ARBA00022485"/>
    </source>
</evidence>
<comment type="similarity">
    <text evidence="4">Belongs to the Nth/MutY family.</text>
</comment>
<dbReference type="CDD" id="cd03431">
    <property type="entry name" value="NUDIX_DNA_Glycosylase_C-MutY"/>
    <property type="match status" value="1"/>
</dbReference>
<dbReference type="CDD" id="cd00056">
    <property type="entry name" value="ENDO3c"/>
    <property type="match status" value="1"/>
</dbReference>
<dbReference type="PANTHER" id="PTHR42944">
    <property type="entry name" value="ADENINE DNA GLYCOSYLASE"/>
    <property type="match status" value="1"/>
</dbReference>
<sequence length="452" mass="49168">MDASARRGKDGASSPVPSPVTDAPLPSPRADDLLAWYDRHRRVLPWRALPGEVPDPYRVWLSEVMLQQTTIAAVKPYFHKFLERFPSVEALAAAPEEAVMAAWAGLGYYSRARNLHACAKAVAAMGAFPDTLVGLRKLPGVGAYTAGAIAAIAFDRPEAAVDGNVERVMTRLHAIETLMPAARAEVRVVTQDLVPRDRPGDFAQAVMDLGATICTPKRPACALCPWLAPCRARAAGTQETFPRKLKAVKGTLRKGAAFVAVRAGDEAILLRTRPPEGLLGAMAEPPMSPWEPDYDPAQALLDAPFDARWKRLPGLVRHGFTHFPLELTVFFARVALSTSAPTGMRFTPKRDLDNEPLPGVMKKVLAHAFDPKPEPVKRGRPKALRAIPDTPLFAEPEEEAPPPPPSFRPVPKPAPRVAAPPPTDDGEGFFGEMEETAPPEAPRKRGRPKTRR</sequence>